<organism evidence="2 3">
    <name type="scientific">Portunus trituberculatus</name>
    <name type="common">Swimming crab</name>
    <name type="synonym">Neptunus trituberculatus</name>
    <dbReference type="NCBI Taxonomy" id="210409"/>
    <lineage>
        <taxon>Eukaryota</taxon>
        <taxon>Metazoa</taxon>
        <taxon>Ecdysozoa</taxon>
        <taxon>Arthropoda</taxon>
        <taxon>Crustacea</taxon>
        <taxon>Multicrustacea</taxon>
        <taxon>Malacostraca</taxon>
        <taxon>Eumalacostraca</taxon>
        <taxon>Eucarida</taxon>
        <taxon>Decapoda</taxon>
        <taxon>Pleocyemata</taxon>
        <taxon>Brachyura</taxon>
        <taxon>Eubrachyura</taxon>
        <taxon>Portunoidea</taxon>
        <taxon>Portunidae</taxon>
        <taxon>Portuninae</taxon>
        <taxon>Portunus</taxon>
    </lineage>
</organism>
<keyword evidence="3" id="KW-1185">Reference proteome</keyword>
<evidence type="ECO:0000313" key="3">
    <source>
        <dbReference type="Proteomes" id="UP000324222"/>
    </source>
</evidence>
<reference evidence="2 3" key="1">
    <citation type="submission" date="2019-05" db="EMBL/GenBank/DDBJ databases">
        <title>Another draft genome of Portunus trituberculatus and its Hox gene families provides insights of decapod evolution.</title>
        <authorList>
            <person name="Jeong J.-H."/>
            <person name="Song I."/>
            <person name="Kim S."/>
            <person name="Choi T."/>
            <person name="Kim D."/>
            <person name="Ryu S."/>
            <person name="Kim W."/>
        </authorList>
    </citation>
    <scope>NUCLEOTIDE SEQUENCE [LARGE SCALE GENOMIC DNA]</scope>
    <source>
        <tissue evidence="2">Muscle</tissue>
    </source>
</reference>
<comment type="caution">
    <text evidence="2">The sequence shown here is derived from an EMBL/GenBank/DDBJ whole genome shotgun (WGS) entry which is preliminary data.</text>
</comment>
<dbReference type="AlphaFoldDB" id="A0A5B7DQW1"/>
<sequence>MNITCPRHISLMLLPGQHTFITHPPASTTGGVSGGGRGSLHWQLKHKGHDQLLTTAMEEKGGREGGSSTKNNKS</sequence>
<protein>
    <submittedName>
        <fullName evidence="2">Uncharacterized protein</fullName>
    </submittedName>
</protein>
<evidence type="ECO:0000256" key="1">
    <source>
        <dbReference type="SAM" id="MobiDB-lite"/>
    </source>
</evidence>
<proteinExistence type="predicted"/>
<dbReference type="EMBL" id="VSRR010001259">
    <property type="protein sequence ID" value="MPC23840.1"/>
    <property type="molecule type" value="Genomic_DNA"/>
</dbReference>
<dbReference type="Proteomes" id="UP000324222">
    <property type="component" value="Unassembled WGS sequence"/>
</dbReference>
<evidence type="ECO:0000313" key="2">
    <source>
        <dbReference type="EMBL" id="MPC23840.1"/>
    </source>
</evidence>
<feature type="region of interest" description="Disordered" evidence="1">
    <location>
        <begin position="54"/>
        <end position="74"/>
    </location>
</feature>
<gene>
    <name evidence="2" type="ORF">E2C01_016907</name>
</gene>
<accession>A0A5B7DQW1</accession>
<name>A0A5B7DQW1_PORTR</name>